<keyword evidence="2" id="KW-1185">Reference proteome</keyword>
<protein>
    <submittedName>
        <fullName evidence="1">Uncharacterized protein</fullName>
    </submittedName>
</protein>
<comment type="caution">
    <text evidence="1">The sequence shown here is derived from an EMBL/GenBank/DDBJ whole genome shotgun (WGS) entry which is preliminary data.</text>
</comment>
<evidence type="ECO:0000313" key="2">
    <source>
        <dbReference type="Proteomes" id="UP001286313"/>
    </source>
</evidence>
<dbReference type="Proteomes" id="UP001286313">
    <property type="component" value="Unassembled WGS sequence"/>
</dbReference>
<dbReference type="EMBL" id="JAWQEG010000033">
    <property type="protein sequence ID" value="KAK3895676.1"/>
    <property type="molecule type" value="Genomic_DNA"/>
</dbReference>
<gene>
    <name evidence="1" type="ORF">Pcinc_000599</name>
</gene>
<dbReference type="AlphaFoldDB" id="A0AAE1GPD6"/>
<proteinExistence type="predicted"/>
<reference evidence="1" key="1">
    <citation type="submission" date="2023-10" db="EMBL/GenBank/DDBJ databases">
        <title>Genome assemblies of two species of porcelain crab, Petrolisthes cinctipes and Petrolisthes manimaculis (Anomura: Porcellanidae).</title>
        <authorList>
            <person name="Angst P."/>
        </authorList>
    </citation>
    <scope>NUCLEOTIDE SEQUENCE</scope>
    <source>
        <strain evidence="1">PB745_01</strain>
        <tissue evidence="1">Gill</tissue>
    </source>
</reference>
<accession>A0AAE1GPD6</accession>
<evidence type="ECO:0000313" key="1">
    <source>
        <dbReference type="EMBL" id="KAK3895676.1"/>
    </source>
</evidence>
<name>A0AAE1GPD6_PETCI</name>
<sequence length="114" mass="12812">MDYSGPNLDLVLRGNHNVMANDIISKEMCIYNVIMMQSTPGQYTIPLLSGLLRKEHKDGSMIRDSTTAVGVLNIFKCHLLNNIPFFLCQTNIITRLGQQEWTILSWTAGMAAPR</sequence>
<organism evidence="1 2">
    <name type="scientific">Petrolisthes cinctipes</name>
    <name type="common">Flat porcelain crab</name>
    <dbReference type="NCBI Taxonomy" id="88211"/>
    <lineage>
        <taxon>Eukaryota</taxon>
        <taxon>Metazoa</taxon>
        <taxon>Ecdysozoa</taxon>
        <taxon>Arthropoda</taxon>
        <taxon>Crustacea</taxon>
        <taxon>Multicrustacea</taxon>
        <taxon>Malacostraca</taxon>
        <taxon>Eumalacostraca</taxon>
        <taxon>Eucarida</taxon>
        <taxon>Decapoda</taxon>
        <taxon>Pleocyemata</taxon>
        <taxon>Anomura</taxon>
        <taxon>Galatheoidea</taxon>
        <taxon>Porcellanidae</taxon>
        <taxon>Petrolisthes</taxon>
    </lineage>
</organism>